<evidence type="ECO:0000256" key="2">
    <source>
        <dbReference type="SAM" id="Phobius"/>
    </source>
</evidence>
<keyword evidence="4" id="KW-1185">Reference proteome</keyword>
<accession>A0A8K1LLP6</accession>
<comment type="caution">
    <text evidence="3">The sequence shown here is derived from an EMBL/GenBank/DDBJ whole genome shotgun (WGS) entry which is preliminary data.</text>
</comment>
<organism evidence="3 4">
    <name type="scientific">Zosterops borbonicus</name>
    <dbReference type="NCBI Taxonomy" id="364589"/>
    <lineage>
        <taxon>Eukaryota</taxon>
        <taxon>Metazoa</taxon>
        <taxon>Chordata</taxon>
        <taxon>Craniata</taxon>
        <taxon>Vertebrata</taxon>
        <taxon>Euteleostomi</taxon>
        <taxon>Archelosauria</taxon>
        <taxon>Archosauria</taxon>
        <taxon>Dinosauria</taxon>
        <taxon>Saurischia</taxon>
        <taxon>Theropoda</taxon>
        <taxon>Coelurosauria</taxon>
        <taxon>Aves</taxon>
        <taxon>Neognathae</taxon>
        <taxon>Neoaves</taxon>
        <taxon>Telluraves</taxon>
        <taxon>Australaves</taxon>
        <taxon>Passeriformes</taxon>
        <taxon>Sylvioidea</taxon>
        <taxon>Zosteropidae</taxon>
        <taxon>Zosterops</taxon>
    </lineage>
</organism>
<dbReference type="AlphaFoldDB" id="A0A8K1LLP6"/>
<reference evidence="3" key="1">
    <citation type="submission" date="2019-04" db="EMBL/GenBank/DDBJ databases">
        <title>Genome assembly of Zosterops borbonicus 15179.</title>
        <authorList>
            <person name="Leroy T."/>
            <person name="Anselmetti Y."/>
            <person name="Tilak M.-K."/>
            <person name="Nabholz B."/>
        </authorList>
    </citation>
    <scope>NUCLEOTIDE SEQUENCE</scope>
    <source>
        <strain evidence="3">HGM_15179</strain>
        <tissue evidence="3">Muscle</tissue>
    </source>
</reference>
<keyword evidence="2" id="KW-1133">Transmembrane helix</keyword>
<feature type="compositionally biased region" description="Polar residues" evidence="1">
    <location>
        <begin position="1"/>
        <end position="11"/>
    </location>
</feature>
<proteinExistence type="predicted"/>
<evidence type="ECO:0000313" key="3">
    <source>
        <dbReference type="EMBL" id="TRZ18407.1"/>
    </source>
</evidence>
<keyword evidence="2" id="KW-0812">Transmembrane</keyword>
<evidence type="ECO:0000256" key="1">
    <source>
        <dbReference type="SAM" id="MobiDB-lite"/>
    </source>
</evidence>
<gene>
    <name evidence="3" type="ORF">HGM15179_008714</name>
</gene>
<feature type="region of interest" description="Disordered" evidence="1">
    <location>
        <begin position="1"/>
        <end position="24"/>
    </location>
</feature>
<name>A0A8K1LLP6_9PASS</name>
<dbReference type="Proteomes" id="UP000796761">
    <property type="component" value="Unassembled WGS sequence"/>
</dbReference>
<feature type="transmembrane region" description="Helical" evidence="2">
    <location>
        <begin position="30"/>
        <end position="47"/>
    </location>
</feature>
<protein>
    <submittedName>
        <fullName evidence="3">Uncharacterized protein</fullName>
    </submittedName>
</protein>
<sequence>MTRSVSSQSERQAVGDIDETTPTRQKRDIHGYRVLIVCLVIFWPLMLEACGNTNSYNGQIRIKTSRKLRESLEAKDVI</sequence>
<evidence type="ECO:0000313" key="4">
    <source>
        <dbReference type="Proteomes" id="UP000796761"/>
    </source>
</evidence>
<dbReference type="EMBL" id="SWJQ01000225">
    <property type="protein sequence ID" value="TRZ18407.1"/>
    <property type="molecule type" value="Genomic_DNA"/>
</dbReference>
<keyword evidence="2" id="KW-0472">Membrane</keyword>